<sequence>MARAFHDGDEVRAAVRLITKVRIRAEYPDPYLAVIMRRRPALARPSARQEDDAASRCGKNWDRGRIGVKSRSQQGFGTCSKYHTHTTRLRTY</sequence>
<protein>
    <recommendedName>
        <fullName evidence="3">Mobile element protein</fullName>
    </recommendedName>
</protein>
<comment type="caution">
    <text evidence="1">The sequence shown here is derived from an EMBL/GenBank/DDBJ whole genome shotgun (WGS) entry which is preliminary data.</text>
</comment>
<name>A0ABQ0ZDK5_9HYPH</name>
<reference evidence="1 2" key="1">
    <citation type="journal article" date="2020" name="Genome Biol. Evol.">
        <title>Rhizobium dioscoreae sp. nov., a plant growth-promoting bacterium isolated from yam (Dioscorea species).</title>
        <authorList>
            <person name="Ouyabe M."/>
            <person name="Tanaka N."/>
            <person name="Shiwa Y."/>
            <person name="Fujita N."/>
            <person name="Kikuno H."/>
            <person name="Babil P."/>
            <person name="Shiwachi H."/>
        </authorList>
    </citation>
    <scope>NUCLEOTIDE SEQUENCE [LARGE SCALE GENOMIC DNA]</scope>
    <source>
        <strain evidence="1 2">S-93</strain>
    </source>
</reference>
<accession>A0ABQ0ZDK5</accession>
<dbReference type="Proteomes" id="UP000390335">
    <property type="component" value="Unassembled WGS sequence"/>
</dbReference>
<evidence type="ECO:0000313" key="1">
    <source>
        <dbReference type="EMBL" id="GES53670.1"/>
    </source>
</evidence>
<evidence type="ECO:0008006" key="3">
    <source>
        <dbReference type="Google" id="ProtNLM"/>
    </source>
</evidence>
<gene>
    <name evidence="1" type="ORF">RsS93_62840</name>
</gene>
<proteinExistence type="predicted"/>
<organism evidence="1 2">
    <name type="scientific">Rhizobium dioscoreae</name>
    <dbReference type="NCBI Taxonomy" id="2653122"/>
    <lineage>
        <taxon>Bacteria</taxon>
        <taxon>Pseudomonadati</taxon>
        <taxon>Pseudomonadota</taxon>
        <taxon>Alphaproteobacteria</taxon>
        <taxon>Hyphomicrobiales</taxon>
        <taxon>Rhizobiaceae</taxon>
        <taxon>Rhizobium/Agrobacterium group</taxon>
        <taxon>Rhizobium</taxon>
    </lineage>
</organism>
<dbReference type="EMBL" id="BLAJ01000024">
    <property type="protein sequence ID" value="GES53670.1"/>
    <property type="molecule type" value="Genomic_DNA"/>
</dbReference>
<keyword evidence="2" id="KW-1185">Reference proteome</keyword>
<evidence type="ECO:0000313" key="2">
    <source>
        <dbReference type="Proteomes" id="UP000390335"/>
    </source>
</evidence>